<protein>
    <recommendedName>
        <fullName evidence="2 3">Pre-mRNA-processing protein 45</fullName>
    </recommendedName>
</protein>
<comment type="similarity">
    <text evidence="1 3">Belongs to the SNW family.</text>
</comment>
<feature type="region of interest" description="Disordered" evidence="4">
    <location>
        <begin position="296"/>
        <end position="319"/>
    </location>
</feature>
<dbReference type="OrthoDB" id="666364at2759"/>
<keyword evidence="3" id="KW-0508">mRNA splicing</keyword>
<dbReference type="GeneID" id="18250823"/>
<comment type="function">
    <text evidence="3">Involved in pre-mRNA splicing.</text>
</comment>
<evidence type="ECO:0000256" key="4">
    <source>
        <dbReference type="SAM" id="MobiDB-lite"/>
    </source>
</evidence>
<keyword evidence="3" id="KW-0507">mRNA processing</keyword>
<evidence type="ECO:0000256" key="2">
    <source>
        <dbReference type="ARBA" id="ARBA00022160"/>
    </source>
</evidence>
<dbReference type="AlphaFoldDB" id="G3B9V9"/>
<feature type="compositionally biased region" description="Basic and acidic residues" evidence="4">
    <location>
        <begin position="308"/>
        <end position="319"/>
    </location>
</feature>
<gene>
    <name evidence="6" type="ORF">CANTEDRAFT_99087</name>
</gene>
<feature type="compositionally biased region" description="Basic and acidic residues" evidence="4">
    <location>
        <begin position="154"/>
        <end position="163"/>
    </location>
</feature>
<feature type="compositionally biased region" description="Polar residues" evidence="4">
    <location>
        <begin position="132"/>
        <end position="151"/>
    </location>
</feature>
<proteinExistence type="inferred from homology"/>
<evidence type="ECO:0000313" key="7">
    <source>
        <dbReference type="Proteomes" id="UP000000707"/>
    </source>
</evidence>
<evidence type="ECO:0000256" key="3">
    <source>
        <dbReference type="RuleBase" id="RU367140"/>
    </source>
</evidence>
<name>G3B9V9_CANTC</name>
<dbReference type="eggNOG" id="KOG2441">
    <property type="taxonomic scope" value="Eukaryota"/>
</dbReference>
<accession>G3B9V9</accession>
<dbReference type="GO" id="GO:0000398">
    <property type="term" value="P:mRNA splicing, via spliceosome"/>
    <property type="evidence" value="ECO:0007669"/>
    <property type="project" value="InterPro"/>
</dbReference>
<dbReference type="STRING" id="590646.G3B9V9"/>
<dbReference type="Proteomes" id="UP000000707">
    <property type="component" value="Unassembled WGS sequence"/>
</dbReference>
<keyword evidence="7" id="KW-1185">Reference proteome</keyword>
<reference evidence="6 7" key="1">
    <citation type="journal article" date="2011" name="Proc. Natl. Acad. Sci. U.S.A.">
        <title>Comparative genomics of xylose-fermenting fungi for enhanced biofuel production.</title>
        <authorList>
            <person name="Wohlbach D.J."/>
            <person name="Kuo A."/>
            <person name="Sato T.K."/>
            <person name="Potts K.M."/>
            <person name="Salamov A.A."/>
            <person name="LaButti K.M."/>
            <person name="Sun H."/>
            <person name="Clum A."/>
            <person name="Pangilinan J.L."/>
            <person name="Lindquist E.A."/>
            <person name="Lucas S."/>
            <person name="Lapidus A."/>
            <person name="Jin M."/>
            <person name="Gunawan C."/>
            <person name="Balan V."/>
            <person name="Dale B.E."/>
            <person name="Jeffries T.W."/>
            <person name="Zinkel R."/>
            <person name="Barry K.W."/>
            <person name="Grigoriev I.V."/>
            <person name="Gasch A.P."/>
        </authorList>
    </citation>
    <scope>NUCLEOTIDE SEQUENCE [LARGE SCALE GENOMIC DNA]</scope>
    <source>
        <strain evidence="7">ATCC 10573 / BCRC 21748 / CBS 615 / JCM 9827 / NBRC 10315 / NRRL Y-1498 / VKM Y-70</strain>
    </source>
</reference>
<feature type="domain" description="SKI-interacting protein SKIP SNW" evidence="5">
    <location>
        <begin position="144"/>
        <end position="301"/>
    </location>
</feature>
<comment type="subcellular location">
    <subcellularLocation>
        <location evidence="3">Nucleus</location>
    </subcellularLocation>
</comment>
<organism evidence="7">
    <name type="scientific">Candida tenuis (strain ATCC 10573 / BCRC 21748 / CBS 615 / JCM 9827 / NBRC 10315 / NRRL Y-1498 / VKM Y-70)</name>
    <name type="common">Yeast</name>
    <name type="synonym">Yamadazyma tenuis</name>
    <dbReference type="NCBI Taxonomy" id="590646"/>
    <lineage>
        <taxon>Eukaryota</taxon>
        <taxon>Fungi</taxon>
        <taxon>Dikarya</taxon>
        <taxon>Ascomycota</taxon>
        <taxon>Saccharomycotina</taxon>
        <taxon>Pichiomycetes</taxon>
        <taxon>Debaryomycetaceae</taxon>
        <taxon>Yamadazyma</taxon>
    </lineage>
</organism>
<dbReference type="InterPro" id="IPR017862">
    <property type="entry name" value="SKI-int_prot_SKIP"/>
</dbReference>
<feature type="region of interest" description="Disordered" evidence="4">
    <location>
        <begin position="132"/>
        <end position="198"/>
    </location>
</feature>
<dbReference type="PANTHER" id="PTHR12096">
    <property type="entry name" value="NUCLEAR PROTEIN SKIP-RELATED"/>
    <property type="match status" value="1"/>
</dbReference>
<dbReference type="EMBL" id="GL996527">
    <property type="protein sequence ID" value="EGV61980.1"/>
    <property type="molecule type" value="Genomic_DNA"/>
</dbReference>
<evidence type="ECO:0000313" key="6">
    <source>
        <dbReference type="EMBL" id="EGV61980.1"/>
    </source>
</evidence>
<dbReference type="HOGENOM" id="CLU_085411_0_0_1"/>
<comment type="subunit">
    <text evidence="3">Associated with the spliceosome.</text>
</comment>
<keyword evidence="3" id="KW-0747">Spliceosome</keyword>
<dbReference type="KEGG" id="cten:18250823"/>
<evidence type="ECO:0000259" key="5">
    <source>
        <dbReference type="Pfam" id="PF02731"/>
    </source>
</evidence>
<dbReference type="InterPro" id="IPR004015">
    <property type="entry name" value="SKI-int_prot_SKIP_SNW-dom"/>
</dbReference>
<sequence length="319" mass="36783">MFSSLLSRPKHSDYFQPIKLGSKKSNINTRVLVVPEKESQVQVVHNDNSNSHSTLSKFYLNKDGTLNYNMTIAAQASDHRFHSSYEDTIPLKKRFPNLKHSFPKQTLATCPDDSVQKCVEETELVIKQLISQQSGEDNKESTQYANVTSSDVLGEERGRERQIQIKNYQEDPMLPPKHKLRKNRHTEPSPPAPILKNTTGSEKLTKEEQAKWKIPAAVSNWKNSQGFTISLDKRMQASTSNETHSVNLSKLSELTSALDDAEKQAREDIKIRNELRKEMMAQQEKEKELKLKELAELTRNQNNKRRHYDYNDANKRSRY</sequence>
<keyword evidence="3" id="KW-0539">Nucleus</keyword>
<dbReference type="GO" id="GO:0005681">
    <property type="term" value="C:spliceosomal complex"/>
    <property type="evidence" value="ECO:0007669"/>
    <property type="project" value="UniProtKB-UniRule"/>
</dbReference>
<evidence type="ECO:0000256" key="1">
    <source>
        <dbReference type="ARBA" id="ARBA00010197"/>
    </source>
</evidence>
<dbReference type="Pfam" id="PF02731">
    <property type="entry name" value="SKIP_SNW"/>
    <property type="match status" value="1"/>
</dbReference>